<evidence type="ECO:0000313" key="3">
    <source>
        <dbReference type="Proteomes" id="UP001223634"/>
    </source>
</evidence>
<feature type="region of interest" description="Disordered" evidence="1">
    <location>
        <begin position="1"/>
        <end position="71"/>
    </location>
</feature>
<evidence type="ECO:0000256" key="1">
    <source>
        <dbReference type="SAM" id="MobiDB-lite"/>
    </source>
</evidence>
<dbReference type="Proteomes" id="UP001223634">
    <property type="component" value="Segment"/>
</dbReference>
<evidence type="ECO:0000313" key="2">
    <source>
        <dbReference type="EMBL" id="QEI03488.1"/>
    </source>
</evidence>
<dbReference type="InterPro" id="IPR006871">
    <property type="entry name" value="ssDNA-bd_baculovirus"/>
</dbReference>
<keyword evidence="3" id="KW-1185">Reference proteome</keyword>
<dbReference type="Pfam" id="PF04786">
    <property type="entry name" value="Baculo_DNA_bind"/>
    <property type="match status" value="1"/>
</dbReference>
<proteinExistence type="predicted"/>
<sequence>MATKRGKNSVVIEEMKSEVSSKRPKVEPKNYDDDEEDSRSNGDENQQQLSVYNNNDNNNSDNEDEEPYHPDEDKRLCVFKTSLATRSMSWVDELRYNLQAKNLTVLRCNATFNKLWECLSFLREALPLDDYIDHFLPEASPKIGILKPKPPAVVYLVGMLVKGGSTPFYVFDTAKVRRCLSGYGEFLSIRWSKQYLHNDAYANIIIKYKGFECDSMKLQNSACVNLPNDESVAKKTTFVRKFFDIKQEGNEKNYMTNRLMKSVQCEPFTVNRFNELFKFEADSKSSDEVDMLVGIQIDGFKQGKDEIEYDTLVNNKKVSERSYSLAIKPMVFFHIEE</sequence>
<accession>A0A6B7KPN5</accession>
<protein>
    <submittedName>
        <fullName evidence="2">DBP</fullName>
    </submittedName>
</protein>
<reference evidence="2 3" key="1">
    <citation type="submission" date="2019-01" db="EMBL/GenBank/DDBJ databases">
        <title>The Spodoptera cosmioides nucleopolyhedrovirus (SpcoNPV) is a novel virus isolated from the polyphagous black armyworm, Spodoptera cosmioides (Walker) (Lepidoptera: Noctuidae).</title>
        <authorList>
            <person name="Santos E.R."/>
            <person name="Oliveira L.B."/>
            <person name="Silva L.A."/>
            <person name="Sosa-Gomez D.R."/>
            <person name="Ribeiro B.M."/>
            <person name="Ardisson-Araujo D.M.P."/>
        </authorList>
    </citation>
    <scope>NUCLEOTIDE SEQUENCE [LARGE SCALE GENOMIC DNA]</scope>
    <source>
        <strain evidence="2">VPN72</strain>
    </source>
</reference>
<dbReference type="EMBL" id="MK419955">
    <property type="protein sequence ID" value="QEI03488.1"/>
    <property type="molecule type" value="Genomic_DNA"/>
</dbReference>
<feature type="compositionally biased region" description="Basic and acidic residues" evidence="1">
    <location>
        <begin position="13"/>
        <end position="31"/>
    </location>
</feature>
<gene>
    <name evidence="2" type="primary">dbp</name>
</gene>
<feature type="compositionally biased region" description="Polar residues" evidence="1">
    <location>
        <begin position="43"/>
        <end position="52"/>
    </location>
</feature>
<organism evidence="2 3">
    <name type="scientific">Spodoptera cosmioides nucleopolyhedrovirus</name>
    <dbReference type="NCBI Taxonomy" id="2605774"/>
    <lineage>
        <taxon>Viruses</taxon>
        <taxon>Viruses incertae sedis</taxon>
        <taxon>Naldaviricetes</taxon>
        <taxon>Lefavirales</taxon>
        <taxon>Baculoviridae</taxon>
        <taxon>Alphabaculovirus</taxon>
        <taxon>Alphabaculovirus spocosmioidis</taxon>
    </lineage>
</organism>
<name>A0A6B7KPN5_9ABAC</name>